<evidence type="ECO:0000313" key="1">
    <source>
        <dbReference type="EMBL" id="GAA56796.1"/>
    </source>
</evidence>
<proteinExistence type="predicted"/>
<sequence>MLKGKRLIMRTYEKPDNRARVTERFEKARVCHWLKNVKAAQFPSVISKIRQNVLFDTRFGSRGRIYILTTGSGEQPWRTVLEDDGAKHGNRNSLDRNVDVFIPWVGSRPDQRTDWAKHRTRRYRGWCQKELTDKGKQHLYSKQTSACECKTYNGFGSNKQTCHIDHIRPHYTNKSIIAIGDYDVQCNVPLVVLQLSTRTARNREEDCEDNRARSCESYLLFLWTHSSTIACNVPFCFASIFNKIIVIFYKHRCSVLDTKKRLSNILMSFRWSLLKPTLGMAQHYVTDIHVITTDPNFSRENRIGSKIAAFGLLDCFRPMS</sequence>
<accession>G7YV16</accession>
<evidence type="ECO:0000313" key="2">
    <source>
        <dbReference type="Proteomes" id="UP000008909"/>
    </source>
</evidence>
<keyword evidence="2" id="KW-1185">Reference proteome</keyword>
<protein>
    <submittedName>
        <fullName evidence="1">Uncharacterized protein</fullName>
    </submittedName>
</protein>
<reference evidence="1" key="1">
    <citation type="journal article" date="2011" name="Genome Biol.">
        <title>The draft genome of the carcinogenic human liver fluke Clonorchis sinensis.</title>
        <authorList>
            <person name="Wang X."/>
            <person name="Chen W."/>
            <person name="Huang Y."/>
            <person name="Sun J."/>
            <person name="Men J."/>
            <person name="Liu H."/>
            <person name="Luo F."/>
            <person name="Guo L."/>
            <person name="Lv X."/>
            <person name="Deng C."/>
            <person name="Zhou C."/>
            <person name="Fan Y."/>
            <person name="Li X."/>
            <person name="Huang L."/>
            <person name="Hu Y."/>
            <person name="Liang C."/>
            <person name="Hu X."/>
            <person name="Xu J."/>
            <person name="Yu X."/>
        </authorList>
    </citation>
    <scope>NUCLEOTIDE SEQUENCE [LARGE SCALE GENOMIC DNA]</scope>
    <source>
        <strain evidence="1">Henan</strain>
    </source>
</reference>
<gene>
    <name evidence="1" type="ORF">CLF_111544</name>
</gene>
<dbReference type="EMBL" id="DF144384">
    <property type="protein sequence ID" value="GAA56796.1"/>
    <property type="molecule type" value="Genomic_DNA"/>
</dbReference>
<organism evidence="1 2">
    <name type="scientific">Clonorchis sinensis</name>
    <name type="common">Chinese liver fluke</name>
    <dbReference type="NCBI Taxonomy" id="79923"/>
    <lineage>
        <taxon>Eukaryota</taxon>
        <taxon>Metazoa</taxon>
        <taxon>Spiralia</taxon>
        <taxon>Lophotrochozoa</taxon>
        <taxon>Platyhelminthes</taxon>
        <taxon>Trematoda</taxon>
        <taxon>Digenea</taxon>
        <taxon>Opisthorchiida</taxon>
        <taxon>Opisthorchiata</taxon>
        <taxon>Opisthorchiidae</taxon>
        <taxon>Clonorchis</taxon>
    </lineage>
</organism>
<name>G7YV16_CLOSI</name>
<reference key="2">
    <citation type="submission" date="2011-10" db="EMBL/GenBank/DDBJ databases">
        <title>The genome and transcriptome sequence of Clonorchis sinensis provide insights into the carcinogenic liver fluke.</title>
        <authorList>
            <person name="Wang X."/>
            <person name="Huang Y."/>
            <person name="Chen W."/>
            <person name="Liu H."/>
            <person name="Guo L."/>
            <person name="Chen Y."/>
            <person name="Luo F."/>
            <person name="Zhou W."/>
            <person name="Sun J."/>
            <person name="Mao Q."/>
            <person name="Liang P."/>
            <person name="Zhou C."/>
            <person name="Tian Y."/>
            <person name="Men J."/>
            <person name="Lv X."/>
            <person name="Huang L."/>
            <person name="Zhou J."/>
            <person name="Hu Y."/>
            <person name="Li R."/>
            <person name="Zhang F."/>
            <person name="Lei H."/>
            <person name="Li X."/>
            <person name="Hu X."/>
            <person name="Liang C."/>
            <person name="Xu J."/>
            <person name="Wu Z."/>
            <person name="Yu X."/>
        </authorList>
    </citation>
    <scope>NUCLEOTIDE SEQUENCE</scope>
    <source>
        <strain>Henan</strain>
    </source>
</reference>
<dbReference type="AlphaFoldDB" id="G7YV16"/>
<dbReference type="Proteomes" id="UP000008909">
    <property type="component" value="Unassembled WGS sequence"/>
</dbReference>